<dbReference type="PANTHER" id="PTHR40697:SF3">
    <property type="entry name" value="ACETOIN CATABOLISM PROTEIN X"/>
    <property type="match status" value="1"/>
</dbReference>
<protein>
    <submittedName>
        <fullName evidence="1">ATP-NAD kinase</fullName>
    </submittedName>
</protein>
<gene>
    <name evidence="1" type="ORF">HIJ39_03045</name>
</gene>
<evidence type="ECO:0000313" key="2">
    <source>
        <dbReference type="Proteomes" id="UP000533476"/>
    </source>
</evidence>
<dbReference type="PANTHER" id="PTHR40697">
    <property type="entry name" value="ACETOIN CATABOLISM PROTEIN X"/>
    <property type="match status" value="1"/>
</dbReference>
<sequence>MAGRDIRRLVAHASLQSGPEKALVAKRMMAGMAAVPNTEVLLPDDQAGFFAWLKEETQNTLSVRLVDRPLGEDDSTVLWVRMLVEAGAGALVVVGGDGTQRNVAQAAPPVPVLPVAGGTNNVACYLGDQTAGGYAVARYLADGLDPNEVGTRAKLIHVGLPGGREELALIDAALTRQNYTGAMAIWDANDVSSLILTVADAVRPGLSNVGGFRYPLRPEDPGGLFLRMSPGSPEVPAVLAPGLMGGFPVAEVRRLDFDEALVLASPETGATLSLDGERTVVLRAQERAQAYIRRDGPFVLDPGRILFPHRA</sequence>
<name>A0A7Y0Q1D2_9FIRM</name>
<keyword evidence="2" id="KW-1185">Reference proteome</keyword>
<comment type="caution">
    <text evidence="1">The sequence shown here is derived from an EMBL/GenBank/DDBJ whole genome shotgun (WGS) entry which is preliminary data.</text>
</comment>
<proteinExistence type="predicted"/>
<keyword evidence="1" id="KW-0808">Transferase</keyword>
<dbReference type="InterPro" id="IPR016064">
    <property type="entry name" value="NAD/diacylglycerol_kinase_sf"/>
</dbReference>
<reference evidence="1 2" key="1">
    <citation type="submission" date="2020-04" db="EMBL/GenBank/DDBJ databases">
        <authorList>
            <person name="Zhang R."/>
            <person name="Schippers A."/>
        </authorList>
    </citation>
    <scope>NUCLEOTIDE SEQUENCE [LARGE SCALE GENOMIC DNA]</scope>
    <source>
        <strain evidence="1 2">DSM 109850</strain>
    </source>
</reference>
<evidence type="ECO:0000313" key="1">
    <source>
        <dbReference type="EMBL" id="NMP21332.1"/>
    </source>
</evidence>
<dbReference type="EMBL" id="JABBVZ010000006">
    <property type="protein sequence ID" value="NMP21332.1"/>
    <property type="molecule type" value="Genomic_DNA"/>
</dbReference>
<dbReference type="SUPFAM" id="SSF111331">
    <property type="entry name" value="NAD kinase/diacylglycerol kinase-like"/>
    <property type="match status" value="1"/>
</dbReference>
<dbReference type="GO" id="GO:0016301">
    <property type="term" value="F:kinase activity"/>
    <property type="evidence" value="ECO:0007669"/>
    <property type="project" value="UniProtKB-KW"/>
</dbReference>
<dbReference type="Proteomes" id="UP000533476">
    <property type="component" value="Unassembled WGS sequence"/>
</dbReference>
<keyword evidence="1" id="KW-0418">Kinase</keyword>
<dbReference type="InterPro" id="IPR039065">
    <property type="entry name" value="AcoX-like"/>
</dbReference>
<dbReference type="AlphaFoldDB" id="A0A7Y0Q1D2"/>
<accession>A0A7Y0Q1D2</accession>
<organism evidence="1 2">
    <name type="scientific">Sulfobacillus harzensis</name>
    <dbReference type="NCBI Taxonomy" id="2729629"/>
    <lineage>
        <taxon>Bacteria</taxon>
        <taxon>Bacillati</taxon>
        <taxon>Bacillota</taxon>
        <taxon>Clostridia</taxon>
        <taxon>Eubacteriales</taxon>
        <taxon>Clostridiales Family XVII. Incertae Sedis</taxon>
        <taxon>Sulfobacillus</taxon>
    </lineage>
</organism>